<evidence type="ECO:0000256" key="4">
    <source>
        <dbReference type="ARBA" id="ARBA00023125"/>
    </source>
</evidence>
<feature type="domain" description="Response regulatory" evidence="8">
    <location>
        <begin position="5"/>
        <end position="118"/>
    </location>
</feature>
<sequence>MNKKKILVVDDNEDICLTIKQYLELYHYFVEAVHSGSEALLRIINNNFDLIILDIMMEGIDGMELCSMIRDRVDCPIIFVSAKTLEEDKIQALSVGGDDYISKPFSLKELKARIDCHLRREERIRSNERQLLSSKNITIDLLANEVFCKGVKLHLTKKEYEIIKLLMLNKNMVFSKERIFESVWGLDSESQLETVTESIKNIRKKIRSLDPEHSYIKTLYGLGYKWDVTYEKG</sequence>
<dbReference type="GO" id="GO:0032993">
    <property type="term" value="C:protein-DNA complex"/>
    <property type="evidence" value="ECO:0007669"/>
    <property type="project" value="TreeGrafter"/>
</dbReference>
<dbReference type="InterPro" id="IPR001867">
    <property type="entry name" value="OmpR/PhoB-type_DNA-bd"/>
</dbReference>
<dbReference type="SMART" id="SM00448">
    <property type="entry name" value="REC"/>
    <property type="match status" value="1"/>
</dbReference>
<feature type="DNA-binding region" description="OmpR/PhoB-type" evidence="7">
    <location>
        <begin position="129"/>
        <end position="228"/>
    </location>
</feature>
<name>C5D4G6_GEOSW</name>
<dbReference type="GO" id="GO:0000156">
    <property type="term" value="F:phosphorelay response regulator activity"/>
    <property type="evidence" value="ECO:0007669"/>
    <property type="project" value="TreeGrafter"/>
</dbReference>
<dbReference type="Pfam" id="PF00486">
    <property type="entry name" value="Trans_reg_C"/>
    <property type="match status" value="1"/>
</dbReference>
<dbReference type="KEGG" id="gwc:GWCH70_0244"/>
<dbReference type="SUPFAM" id="SSF52172">
    <property type="entry name" value="CheY-like"/>
    <property type="match status" value="1"/>
</dbReference>
<dbReference type="Gene3D" id="6.10.250.690">
    <property type="match status" value="1"/>
</dbReference>
<feature type="modified residue" description="4-aspartylphosphate" evidence="6">
    <location>
        <position position="54"/>
    </location>
</feature>
<evidence type="ECO:0000256" key="5">
    <source>
        <dbReference type="ARBA" id="ARBA00023163"/>
    </source>
</evidence>
<dbReference type="AlphaFoldDB" id="C5D4G6"/>
<dbReference type="GO" id="GO:0005829">
    <property type="term" value="C:cytosol"/>
    <property type="evidence" value="ECO:0007669"/>
    <property type="project" value="TreeGrafter"/>
</dbReference>
<dbReference type="eggNOG" id="COG0745">
    <property type="taxonomic scope" value="Bacteria"/>
</dbReference>
<dbReference type="Gene3D" id="1.10.10.10">
    <property type="entry name" value="Winged helix-like DNA-binding domain superfamily/Winged helix DNA-binding domain"/>
    <property type="match status" value="1"/>
</dbReference>
<protein>
    <submittedName>
        <fullName evidence="10">Two component transcriptional regulator, winged helix family</fullName>
    </submittedName>
</protein>
<dbReference type="EMBL" id="CP001638">
    <property type="protein sequence ID" value="ACS23174.1"/>
    <property type="molecule type" value="Genomic_DNA"/>
</dbReference>
<dbReference type="SMART" id="SM00862">
    <property type="entry name" value="Trans_reg_C"/>
    <property type="match status" value="1"/>
</dbReference>
<dbReference type="STRING" id="471223.GWCH70_0244"/>
<feature type="domain" description="OmpR/PhoB-type" evidence="9">
    <location>
        <begin position="129"/>
        <end position="228"/>
    </location>
</feature>
<keyword evidence="1 6" id="KW-0597">Phosphoprotein</keyword>
<evidence type="ECO:0000256" key="3">
    <source>
        <dbReference type="ARBA" id="ARBA00023015"/>
    </source>
</evidence>
<evidence type="ECO:0000313" key="10">
    <source>
        <dbReference type="EMBL" id="ACS23174.1"/>
    </source>
</evidence>
<evidence type="ECO:0000256" key="6">
    <source>
        <dbReference type="PROSITE-ProRule" id="PRU00169"/>
    </source>
</evidence>
<dbReference type="InterPro" id="IPR039420">
    <property type="entry name" value="WalR-like"/>
</dbReference>
<keyword evidence="2" id="KW-0902">Two-component regulatory system</keyword>
<dbReference type="HOGENOM" id="CLU_000445_30_4_9"/>
<dbReference type="GO" id="GO:0000976">
    <property type="term" value="F:transcription cis-regulatory region binding"/>
    <property type="evidence" value="ECO:0007669"/>
    <property type="project" value="TreeGrafter"/>
</dbReference>
<keyword evidence="4 7" id="KW-0238">DNA-binding</keyword>
<dbReference type="Pfam" id="PF00072">
    <property type="entry name" value="Response_reg"/>
    <property type="match status" value="1"/>
</dbReference>
<gene>
    <name evidence="10" type="ordered locus">GWCH70_0244</name>
</gene>
<reference evidence="10" key="1">
    <citation type="submission" date="2009-06" db="EMBL/GenBank/DDBJ databases">
        <title>Complete sequence of chromosome of Geopacillus sp. WCH70.</title>
        <authorList>
            <consortium name="US DOE Joint Genome Institute"/>
            <person name="Lucas S."/>
            <person name="Copeland A."/>
            <person name="Lapidus A."/>
            <person name="Glavina del Rio T."/>
            <person name="Dalin E."/>
            <person name="Tice H."/>
            <person name="Bruce D."/>
            <person name="Goodwin L."/>
            <person name="Pitluck S."/>
            <person name="Chertkov O."/>
            <person name="Brettin T."/>
            <person name="Detter J.C."/>
            <person name="Han C."/>
            <person name="Larimer F."/>
            <person name="Land M."/>
            <person name="Hauser L."/>
            <person name="Kyrpides N."/>
            <person name="Mikhailova N."/>
            <person name="Brumm P."/>
            <person name="Mead D.A."/>
            <person name="Richardson P."/>
        </authorList>
    </citation>
    <scope>NUCLEOTIDE SEQUENCE [LARGE SCALE GENOMIC DNA]</scope>
    <source>
        <strain evidence="10">WCH70</strain>
    </source>
</reference>
<evidence type="ECO:0000256" key="1">
    <source>
        <dbReference type="ARBA" id="ARBA00022553"/>
    </source>
</evidence>
<dbReference type="OrthoDB" id="9790442at2"/>
<dbReference type="InterPro" id="IPR001789">
    <property type="entry name" value="Sig_transdc_resp-reg_receiver"/>
</dbReference>
<keyword evidence="5" id="KW-0804">Transcription</keyword>
<dbReference type="PROSITE" id="PS51755">
    <property type="entry name" value="OMPR_PHOB"/>
    <property type="match status" value="1"/>
</dbReference>
<dbReference type="PANTHER" id="PTHR48111">
    <property type="entry name" value="REGULATOR OF RPOS"/>
    <property type="match status" value="1"/>
</dbReference>
<evidence type="ECO:0000256" key="7">
    <source>
        <dbReference type="PROSITE-ProRule" id="PRU01091"/>
    </source>
</evidence>
<evidence type="ECO:0000259" key="8">
    <source>
        <dbReference type="PROSITE" id="PS50110"/>
    </source>
</evidence>
<dbReference type="Gene3D" id="3.40.50.2300">
    <property type="match status" value="1"/>
</dbReference>
<dbReference type="GO" id="GO:0006355">
    <property type="term" value="P:regulation of DNA-templated transcription"/>
    <property type="evidence" value="ECO:0007669"/>
    <property type="project" value="InterPro"/>
</dbReference>
<dbReference type="CDD" id="cd00383">
    <property type="entry name" value="trans_reg_C"/>
    <property type="match status" value="1"/>
</dbReference>
<accession>C5D4G6</accession>
<keyword evidence="3" id="KW-0805">Transcription regulation</keyword>
<proteinExistence type="predicted"/>
<dbReference type="PROSITE" id="PS50110">
    <property type="entry name" value="RESPONSE_REGULATORY"/>
    <property type="match status" value="1"/>
</dbReference>
<organism evidence="10">
    <name type="scientific">Geobacillus sp. (strain WCH70)</name>
    <dbReference type="NCBI Taxonomy" id="471223"/>
    <lineage>
        <taxon>Bacteria</taxon>
        <taxon>Bacillati</taxon>
        <taxon>Bacillota</taxon>
        <taxon>Bacilli</taxon>
        <taxon>Bacillales</taxon>
        <taxon>Anoxybacillaceae</taxon>
        <taxon>Geobacillus</taxon>
    </lineage>
</organism>
<evidence type="ECO:0000256" key="2">
    <source>
        <dbReference type="ARBA" id="ARBA00023012"/>
    </source>
</evidence>
<dbReference type="PANTHER" id="PTHR48111:SF2">
    <property type="entry name" value="RESPONSE REGULATOR SAER"/>
    <property type="match status" value="1"/>
</dbReference>
<evidence type="ECO:0000259" key="9">
    <source>
        <dbReference type="PROSITE" id="PS51755"/>
    </source>
</evidence>
<dbReference type="InterPro" id="IPR036388">
    <property type="entry name" value="WH-like_DNA-bd_sf"/>
</dbReference>
<dbReference type="CDD" id="cd17574">
    <property type="entry name" value="REC_OmpR"/>
    <property type="match status" value="1"/>
</dbReference>
<dbReference type="InterPro" id="IPR011006">
    <property type="entry name" value="CheY-like_superfamily"/>
</dbReference>